<evidence type="ECO:0000256" key="5">
    <source>
        <dbReference type="SAM" id="Phobius"/>
    </source>
</evidence>
<feature type="domain" description="Dendritic cell-specific transmembrane protein-like" evidence="6">
    <location>
        <begin position="58"/>
        <end position="195"/>
    </location>
</feature>
<dbReference type="GO" id="GO:0016874">
    <property type="term" value="F:ligase activity"/>
    <property type="evidence" value="ECO:0007669"/>
    <property type="project" value="UniProtKB-KW"/>
</dbReference>
<feature type="non-terminal residue" evidence="8">
    <location>
        <position position="1"/>
    </location>
</feature>
<keyword evidence="4 5" id="KW-0472">Membrane</keyword>
<protein>
    <submittedName>
        <fullName evidence="8">DCST1 ligase</fullName>
    </submittedName>
</protein>
<dbReference type="AlphaFoldDB" id="A0A7K5CSB4"/>
<dbReference type="EMBL" id="VYXB01001020">
    <property type="protein sequence ID" value="NWS11202.1"/>
    <property type="molecule type" value="Genomic_DNA"/>
</dbReference>
<keyword evidence="8" id="KW-0436">Ligase</keyword>
<feature type="transmembrane region" description="Helical" evidence="5">
    <location>
        <begin position="66"/>
        <end position="87"/>
    </location>
</feature>
<keyword evidence="2 5" id="KW-0812">Transmembrane</keyword>
<evidence type="ECO:0000259" key="7">
    <source>
        <dbReference type="Pfam" id="PF26037"/>
    </source>
</evidence>
<evidence type="ECO:0000256" key="3">
    <source>
        <dbReference type="ARBA" id="ARBA00022989"/>
    </source>
</evidence>
<dbReference type="PANTHER" id="PTHR21041">
    <property type="entry name" value="DENDRITIC CELL-SPECIFIC TRANSMEMBRANE PROTEIN"/>
    <property type="match status" value="1"/>
</dbReference>
<feature type="domain" description="E3 ubiquitin-protein ligase DCST1-like C-terminal" evidence="7">
    <location>
        <begin position="244"/>
        <end position="274"/>
    </location>
</feature>
<comment type="subcellular location">
    <subcellularLocation>
        <location evidence="1">Membrane</location>
        <topology evidence="1">Multi-pass membrane protein</topology>
    </subcellularLocation>
</comment>
<evidence type="ECO:0000259" key="6">
    <source>
        <dbReference type="Pfam" id="PF07782"/>
    </source>
</evidence>
<gene>
    <name evidence="8" type="primary">Dcst1</name>
    <name evidence="8" type="ORF">PACMIN_R14611</name>
</gene>
<dbReference type="GO" id="GO:0016020">
    <property type="term" value="C:membrane"/>
    <property type="evidence" value="ECO:0007669"/>
    <property type="project" value="UniProtKB-SubCell"/>
</dbReference>
<dbReference type="InterPro" id="IPR012858">
    <property type="entry name" value="DC_STAMP-like"/>
</dbReference>
<dbReference type="Proteomes" id="UP000525089">
    <property type="component" value="Unassembled WGS sequence"/>
</dbReference>
<proteinExistence type="predicted"/>
<keyword evidence="3 5" id="KW-1133">Transmembrane helix</keyword>
<evidence type="ECO:0000256" key="1">
    <source>
        <dbReference type="ARBA" id="ARBA00004141"/>
    </source>
</evidence>
<sequence>KRTLLPLLRNETSAFIFPCHPALQRPELKHMVRGWAGLGGVRAGGAPGCDTPCSPQVMELLRCIPLLLFLIFVCGLDHFIFSVLSVIQNHSFVQYSYQTSHHMSVTVMGTSLMAQLLRSTIGALNTSFDTQVETSNLVCLPKPHGMTREQYLNTCLPLAALALLCLAQVYPFRLRRAIAAFCFPKREKTRVLFLYNKLLRQRKNFFQLQRRRIARRARQPQGLGTSLLEWCSQHWPWLRRCQRRSCTLCGTPGTPWHQVCPAPGCGALYCDRCW</sequence>
<evidence type="ECO:0000313" key="8">
    <source>
        <dbReference type="EMBL" id="NWS11202.1"/>
    </source>
</evidence>
<evidence type="ECO:0000256" key="4">
    <source>
        <dbReference type="ARBA" id="ARBA00023136"/>
    </source>
</evidence>
<evidence type="ECO:0000313" key="9">
    <source>
        <dbReference type="Proteomes" id="UP000525089"/>
    </source>
</evidence>
<dbReference type="Pfam" id="PF07782">
    <property type="entry name" value="DC_STAMP"/>
    <property type="match status" value="1"/>
</dbReference>
<dbReference type="Pfam" id="PF26037">
    <property type="entry name" value="zf-RING_DCST1_C"/>
    <property type="match status" value="1"/>
</dbReference>
<reference evidence="8 9" key="1">
    <citation type="submission" date="2019-09" db="EMBL/GenBank/DDBJ databases">
        <title>Bird 10,000 Genomes (B10K) Project - Family phase.</title>
        <authorList>
            <person name="Zhang G."/>
        </authorList>
    </citation>
    <scope>NUCLEOTIDE SEQUENCE [LARGE SCALE GENOMIC DNA]</scope>
    <source>
        <strain evidence="8">B10K-DU-001-72</strain>
        <tissue evidence="8">Muscle</tissue>
    </source>
</reference>
<dbReference type="InterPro" id="IPR058842">
    <property type="entry name" value="DCST1_C"/>
</dbReference>
<name>A0A7K5CSB4_9TYRA</name>
<evidence type="ECO:0000256" key="2">
    <source>
        <dbReference type="ARBA" id="ARBA00022692"/>
    </source>
</evidence>
<keyword evidence="9" id="KW-1185">Reference proteome</keyword>
<feature type="non-terminal residue" evidence="8">
    <location>
        <position position="274"/>
    </location>
</feature>
<dbReference type="PANTHER" id="PTHR21041:SF17">
    <property type="entry name" value="E3 UBIQUITIN-PROTEIN LIGASE DCST1"/>
    <property type="match status" value="1"/>
</dbReference>
<dbReference type="InterPro" id="IPR051856">
    <property type="entry name" value="CSR-E3_Ligase_Protein"/>
</dbReference>
<organism evidence="8 9">
    <name type="scientific">Pachyramphus minor</name>
    <dbReference type="NCBI Taxonomy" id="369605"/>
    <lineage>
        <taxon>Eukaryota</taxon>
        <taxon>Metazoa</taxon>
        <taxon>Chordata</taxon>
        <taxon>Craniata</taxon>
        <taxon>Vertebrata</taxon>
        <taxon>Euteleostomi</taxon>
        <taxon>Archelosauria</taxon>
        <taxon>Archosauria</taxon>
        <taxon>Dinosauria</taxon>
        <taxon>Saurischia</taxon>
        <taxon>Theropoda</taxon>
        <taxon>Coelurosauria</taxon>
        <taxon>Aves</taxon>
        <taxon>Neognathae</taxon>
        <taxon>Neoaves</taxon>
        <taxon>Telluraves</taxon>
        <taxon>Australaves</taxon>
        <taxon>Passeriformes</taxon>
        <taxon>Tyrannidae</taxon>
        <taxon>Pachyramphus</taxon>
    </lineage>
</organism>
<feature type="transmembrane region" description="Helical" evidence="5">
    <location>
        <begin position="151"/>
        <end position="170"/>
    </location>
</feature>
<comment type="caution">
    <text evidence="8">The sequence shown here is derived from an EMBL/GenBank/DDBJ whole genome shotgun (WGS) entry which is preliminary data.</text>
</comment>
<accession>A0A7K5CSB4</accession>